<sequence>MASVQPQQMTGDDRQKKTQRPKWEGKACEELTGVQPEQIWRFLEDFFGLNKWFPTLTTCIPIQGISGQPGCLRFCAGFKTPVDKDDRKIVNWTKQKLLAINSEEMSLSYSIVDGNVGFNSYVSTVTVLPKENGCYVEWKYEVEPVKGWKSEDLDNFISTGLKVMAERMKEAIQAYEIIMQNSRS</sequence>
<dbReference type="EMBL" id="CM051403">
    <property type="protein sequence ID" value="KAJ4708518.1"/>
    <property type="molecule type" value="Genomic_DNA"/>
</dbReference>
<accession>A0ACC1XCP0</accession>
<evidence type="ECO:0000313" key="2">
    <source>
        <dbReference type="Proteomes" id="UP001164539"/>
    </source>
</evidence>
<keyword evidence="2" id="KW-1185">Reference proteome</keyword>
<proteinExistence type="predicted"/>
<protein>
    <submittedName>
        <fullName evidence="1">Lachrymatory-factor synthase-like</fullName>
    </submittedName>
</protein>
<gene>
    <name evidence="1" type="ORF">OWV82_018451</name>
</gene>
<comment type="caution">
    <text evidence="1">The sequence shown here is derived from an EMBL/GenBank/DDBJ whole genome shotgun (WGS) entry which is preliminary data.</text>
</comment>
<dbReference type="Proteomes" id="UP001164539">
    <property type="component" value="Chromosome 10"/>
</dbReference>
<organism evidence="1 2">
    <name type="scientific">Melia azedarach</name>
    <name type="common">Chinaberry tree</name>
    <dbReference type="NCBI Taxonomy" id="155640"/>
    <lineage>
        <taxon>Eukaryota</taxon>
        <taxon>Viridiplantae</taxon>
        <taxon>Streptophyta</taxon>
        <taxon>Embryophyta</taxon>
        <taxon>Tracheophyta</taxon>
        <taxon>Spermatophyta</taxon>
        <taxon>Magnoliopsida</taxon>
        <taxon>eudicotyledons</taxon>
        <taxon>Gunneridae</taxon>
        <taxon>Pentapetalae</taxon>
        <taxon>rosids</taxon>
        <taxon>malvids</taxon>
        <taxon>Sapindales</taxon>
        <taxon>Meliaceae</taxon>
        <taxon>Melia</taxon>
    </lineage>
</organism>
<name>A0ACC1XCP0_MELAZ</name>
<evidence type="ECO:0000313" key="1">
    <source>
        <dbReference type="EMBL" id="KAJ4708518.1"/>
    </source>
</evidence>
<reference evidence="1 2" key="1">
    <citation type="journal article" date="2023" name="Science">
        <title>Complex scaffold remodeling in plant triterpene biosynthesis.</title>
        <authorList>
            <person name="De La Pena R."/>
            <person name="Hodgson H."/>
            <person name="Liu J.C."/>
            <person name="Stephenson M.J."/>
            <person name="Martin A.C."/>
            <person name="Owen C."/>
            <person name="Harkess A."/>
            <person name="Leebens-Mack J."/>
            <person name="Jimenez L.E."/>
            <person name="Osbourn A."/>
            <person name="Sattely E.S."/>
        </authorList>
    </citation>
    <scope>NUCLEOTIDE SEQUENCE [LARGE SCALE GENOMIC DNA]</scope>
    <source>
        <strain evidence="2">cv. JPN11</strain>
        <tissue evidence="1">Leaf</tissue>
    </source>
</reference>